<dbReference type="AlphaFoldDB" id="A0A9D2NRI1"/>
<comment type="similarity">
    <text evidence="2">Belongs to the bacterial solute-binding protein 2 family.</text>
</comment>
<reference evidence="5" key="1">
    <citation type="journal article" date="2021" name="PeerJ">
        <title>Extensive microbial diversity within the chicken gut microbiome revealed by metagenomics and culture.</title>
        <authorList>
            <person name="Gilroy R."/>
            <person name="Ravi A."/>
            <person name="Getino M."/>
            <person name="Pursley I."/>
            <person name="Horton D.L."/>
            <person name="Alikhan N.F."/>
            <person name="Baker D."/>
            <person name="Gharbi K."/>
            <person name="Hall N."/>
            <person name="Watson M."/>
            <person name="Adriaenssens E.M."/>
            <person name="Foster-Nyarko E."/>
            <person name="Jarju S."/>
            <person name="Secka A."/>
            <person name="Antonio M."/>
            <person name="Oren A."/>
            <person name="Chaudhuri R.R."/>
            <person name="La Ragione R."/>
            <person name="Hildebrand F."/>
            <person name="Pallen M.J."/>
        </authorList>
    </citation>
    <scope>NUCLEOTIDE SEQUENCE</scope>
    <source>
        <strain evidence="5">CHK187-11901</strain>
    </source>
</reference>
<dbReference type="PANTHER" id="PTHR30036">
    <property type="entry name" value="D-XYLOSE-BINDING PERIPLASMIC PROTEIN"/>
    <property type="match status" value="1"/>
</dbReference>
<dbReference type="GO" id="GO:0030246">
    <property type="term" value="F:carbohydrate binding"/>
    <property type="evidence" value="ECO:0007669"/>
    <property type="project" value="TreeGrafter"/>
</dbReference>
<evidence type="ECO:0000313" key="5">
    <source>
        <dbReference type="EMBL" id="HJC36619.1"/>
    </source>
</evidence>
<dbReference type="PROSITE" id="PS51257">
    <property type="entry name" value="PROKAR_LIPOPROTEIN"/>
    <property type="match status" value="1"/>
</dbReference>
<dbReference type="SUPFAM" id="SSF53822">
    <property type="entry name" value="Periplasmic binding protein-like I"/>
    <property type="match status" value="1"/>
</dbReference>
<protein>
    <submittedName>
        <fullName evidence="5">Substrate-binding domain-containing protein</fullName>
    </submittedName>
</protein>
<feature type="chain" id="PRO_5039281305" evidence="3">
    <location>
        <begin position="26"/>
        <end position="320"/>
    </location>
</feature>
<evidence type="ECO:0000256" key="3">
    <source>
        <dbReference type="SAM" id="SignalP"/>
    </source>
</evidence>
<name>A0A9D2NRI1_9FIRM</name>
<dbReference type="GO" id="GO:0030288">
    <property type="term" value="C:outer membrane-bounded periplasmic space"/>
    <property type="evidence" value="ECO:0007669"/>
    <property type="project" value="TreeGrafter"/>
</dbReference>
<dbReference type="PANTHER" id="PTHR30036:SF7">
    <property type="entry name" value="ABC TRANSPORTER PERIPLASMIC-BINDING PROTEIN YPHF"/>
    <property type="match status" value="1"/>
</dbReference>
<dbReference type="Pfam" id="PF13407">
    <property type="entry name" value="Peripla_BP_4"/>
    <property type="match status" value="1"/>
</dbReference>
<comment type="subcellular location">
    <subcellularLocation>
        <location evidence="1">Cell envelope</location>
    </subcellularLocation>
</comment>
<dbReference type="Proteomes" id="UP000823896">
    <property type="component" value="Unassembled WGS sequence"/>
</dbReference>
<evidence type="ECO:0000256" key="2">
    <source>
        <dbReference type="ARBA" id="ARBA00007639"/>
    </source>
</evidence>
<accession>A0A9D2NRI1</accession>
<dbReference type="InterPro" id="IPR025997">
    <property type="entry name" value="SBP_2_dom"/>
</dbReference>
<dbReference type="Gene3D" id="3.40.50.2300">
    <property type="match status" value="2"/>
</dbReference>
<dbReference type="EMBL" id="DWWM01000036">
    <property type="protein sequence ID" value="HJC36619.1"/>
    <property type="molecule type" value="Genomic_DNA"/>
</dbReference>
<gene>
    <name evidence="5" type="ORF">H9702_05755</name>
</gene>
<comment type="caution">
    <text evidence="5">The sequence shown here is derived from an EMBL/GenBank/DDBJ whole genome shotgun (WGS) entry which is preliminary data.</text>
</comment>
<feature type="signal peptide" evidence="3">
    <location>
        <begin position="1"/>
        <end position="25"/>
    </location>
</feature>
<dbReference type="InterPro" id="IPR028082">
    <property type="entry name" value="Peripla_BP_I"/>
</dbReference>
<evidence type="ECO:0000313" key="6">
    <source>
        <dbReference type="Proteomes" id="UP000823896"/>
    </source>
</evidence>
<evidence type="ECO:0000256" key="1">
    <source>
        <dbReference type="ARBA" id="ARBA00004196"/>
    </source>
</evidence>
<organism evidence="5 6">
    <name type="scientific">Candidatus Merdibacter merdavium</name>
    <dbReference type="NCBI Taxonomy" id="2838692"/>
    <lineage>
        <taxon>Bacteria</taxon>
        <taxon>Bacillati</taxon>
        <taxon>Bacillota</taxon>
        <taxon>Erysipelotrichia</taxon>
        <taxon>Erysipelotrichales</taxon>
        <taxon>Erysipelotrichaceae</taxon>
        <taxon>Merdibacter</taxon>
    </lineage>
</organism>
<sequence>MSGKTKRMLLSAVLLITLVLSGCQAQTHEEEDYLYFLFATPLRNHVIWLQAKAGFEQACEDLGIRHDWIGPDVIDTEAMEDVMWTGLLQDADAIVTQGVISDELVNFAWELGIPVFLVDSDMPDSRRICYMGKDFKEQAELLLAHIEERVAPDTELRIAIQVAESSFAIAQEQIKQVEDVFARHPGGYEIVSVSDSKSEEARARKEWSTVIQEHPDINVAINFAAESAEFCWEAIENNGLRDQVLIYGADDIPANLELIREGKADGIVVTSFYQYGYRSVELLYDYLVNGKIPPQQEKTDLQIVDRTNVDTYQENENEDR</sequence>
<dbReference type="InterPro" id="IPR050555">
    <property type="entry name" value="Bact_Solute-Bind_Prot2"/>
</dbReference>
<keyword evidence="3" id="KW-0732">Signal</keyword>
<reference evidence="5" key="2">
    <citation type="submission" date="2021-04" db="EMBL/GenBank/DDBJ databases">
        <authorList>
            <person name="Gilroy R."/>
        </authorList>
    </citation>
    <scope>NUCLEOTIDE SEQUENCE</scope>
    <source>
        <strain evidence="5">CHK187-11901</strain>
    </source>
</reference>
<evidence type="ECO:0000259" key="4">
    <source>
        <dbReference type="Pfam" id="PF13407"/>
    </source>
</evidence>
<proteinExistence type="inferred from homology"/>
<feature type="domain" description="Periplasmic binding protein" evidence="4">
    <location>
        <begin position="38"/>
        <end position="288"/>
    </location>
</feature>